<comment type="caution">
    <text evidence="2">The sequence shown here is derived from an EMBL/GenBank/DDBJ whole genome shotgun (WGS) entry which is preliminary data.</text>
</comment>
<gene>
    <name evidence="2" type="ORF">FHS48_003534</name>
</gene>
<dbReference type="EMBL" id="JACIIX010000016">
    <property type="protein sequence ID" value="MBB6212087.1"/>
    <property type="molecule type" value="Genomic_DNA"/>
</dbReference>
<dbReference type="GO" id="GO:0016757">
    <property type="term" value="F:glycosyltransferase activity"/>
    <property type="evidence" value="ECO:0007669"/>
    <property type="project" value="UniProtKB-ARBA"/>
</dbReference>
<dbReference type="PANTHER" id="PTHR45947">
    <property type="entry name" value="SULFOQUINOVOSYL TRANSFERASE SQD2"/>
    <property type="match status" value="1"/>
</dbReference>
<dbReference type="InterPro" id="IPR050194">
    <property type="entry name" value="Glycosyltransferase_grp1"/>
</dbReference>
<accession>A0A7X0DQB2</accession>
<evidence type="ECO:0000313" key="2">
    <source>
        <dbReference type="EMBL" id="MBB6212087.1"/>
    </source>
</evidence>
<sequence>MRILLVTDAWFPQINGVVRTLATLKATLEQRGHEVLYITPDLFRTIPCPSYSEIRLALFPRRRIRKMLEAFRPCVVHIATEGPLGTAARAECLRRDIPFTTAFHTKFPEYVEARFGIPSRWTYAVLRRFHAPSQAVMVATQGIEEELTGWGFRNIRRWTRGVDTTLFQPRGSDLFHGLPRPVFLNVGRVAVEKNLEAFLSLDLPGSKVVVGDGPHLASLKRRFPQAVYVGAKTGEDLARHFAAADVFVFPSLTDTFGLVTLEALACGVPVAAYPVAGPKDVLEQQDPAQPVGILEADLRQAALRALEIPRDRCRAFAERNDWTVSVDQFLANVAPFDPETALGGSPDQPQHQPA</sequence>
<dbReference type="CDD" id="cd03814">
    <property type="entry name" value="GT4-like"/>
    <property type="match status" value="1"/>
</dbReference>
<dbReference type="SUPFAM" id="SSF53756">
    <property type="entry name" value="UDP-Glycosyltransferase/glycogen phosphorylase"/>
    <property type="match status" value="1"/>
</dbReference>
<evidence type="ECO:0000313" key="3">
    <source>
        <dbReference type="Proteomes" id="UP000544872"/>
    </source>
</evidence>
<dbReference type="Pfam" id="PF13439">
    <property type="entry name" value="Glyco_transf_4"/>
    <property type="match status" value="1"/>
</dbReference>
<dbReference type="InterPro" id="IPR028098">
    <property type="entry name" value="Glyco_trans_4-like_N"/>
</dbReference>
<name>A0A7X0DQB2_NOVIT</name>
<reference evidence="2 3" key="1">
    <citation type="submission" date="2020-08" db="EMBL/GenBank/DDBJ databases">
        <title>Genomic Encyclopedia of Type Strains, Phase IV (KMG-IV): sequencing the most valuable type-strain genomes for metagenomic binning, comparative biology and taxonomic classification.</title>
        <authorList>
            <person name="Goeker M."/>
        </authorList>
    </citation>
    <scope>NUCLEOTIDE SEQUENCE [LARGE SCALE GENOMIC DNA]</scope>
    <source>
        <strain evidence="2 3">DSM 11590</strain>
    </source>
</reference>
<dbReference type="Pfam" id="PF13692">
    <property type="entry name" value="Glyco_trans_1_4"/>
    <property type="match status" value="1"/>
</dbReference>
<keyword evidence="2" id="KW-0808">Transferase</keyword>
<dbReference type="AlphaFoldDB" id="A0A7X0DQB2"/>
<keyword evidence="3" id="KW-1185">Reference proteome</keyword>
<dbReference type="RefSeq" id="WP_184265430.1">
    <property type="nucleotide sequence ID" value="NZ_JACIIX010000016.1"/>
</dbReference>
<feature type="domain" description="Glycosyltransferase subfamily 4-like N-terminal" evidence="1">
    <location>
        <begin position="14"/>
        <end position="165"/>
    </location>
</feature>
<dbReference type="Gene3D" id="3.40.50.2000">
    <property type="entry name" value="Glycogen Phosphorylase B"/>
    <property type="match status" value="2"/>
</dbReference>
<organism evidence="2 3">
    <name type="scientific">Novispirillum itersonii</name>
    <name type="common">Aquaspirillum itersonii</name>
    <dbReference type="NCBI Taxonomy" id="189"/>
    <lineage>
        <taxon>Bacteria</taxon>
        <taxon>Pseudomonadati</taxon>
        <taxon>Pseudomonadota</taxon>
        <taxon>Alphaproteobacteria</taxon>
        <taxon>Rhodospirillales</taxon>
        <taxon>Novispirillaceae</taxon>
        <taxon>Novispirillum</taxon>
    </lineage>
</organism>
<evidence type="ECO:0000259" key="1">
    <source>
        <dbReference type="Pfam" id="PF13439"/>
    </source>
</evidence>
<proteinExistence type="predicted"/>
<protein>
    <submittedName>
        <fullName evidence="2">Glycosyltransferase involved in cell wall biosynthesis</fullName>
    </submittedName>
</protein>
<dbReference type="PANTHER" id="PTHR45947:SF3">
    <property type="entry name" value="SULFOQUINOVOSYL TRANSFERASE SQD2"/>
    <property type="match status" value="1"/>
</dbReference>
<dbReference type="Proteomes" id="UP000544872">
    <property type="component" value="Unassembled WGS sequence"/>
</dbReference>